<sequence>MKPDGVAVVDKLHQEVRYVLLINHRNKNQHRMAVWWKHFNELKRSSAQVLELLQHQKLNAVQLRKLYSLLNKFQKKQLSRMYYSFNGVVGLGQFVTLGVVLIGLLARVNALYRQIYADYEREFKNLALIRFEQIFAAESPVEKQLQSLVNEELGEVVDESMVPLPKTEINSNAALISTQKMKAKKKVKKKKKSAIDDIFG</sequence>
<dbReference type="RefSeq" id="XP_002555534.1">
    <property type="nucleotide sequence ID" value="XM_002555488.1"/>
</dbReference>
<dbReference type="Proteomes" id="UP000002036">
    <property type="component" value="Chromosome G"/>
</dbReference>
<dbReference type="PANTHER" id="PTHR37792">
    <property type="entry name" value="RIBONUCLEASE MRP PROTEIN SUBUNIT RMP1"/>
    <property type="match status" value="1"/>
</dbReference>
<protein>
    <submittedName>
        <fullName evidence="3">KLTH0G11506p</fullName>
    </submittedName>
</protein>
<dbReference type="InParanoid" id="C5DMT6"/>
<proteinExistence type="predicted"/>
<dbReference type="HOGENOM" id="CLU_031977_1_1_1"/>
<dbReference type="Pfam" id="PF20945">
    <property type="entry name" value="RMP1"/>
    <property type="match status" value="1"/>
</dbReference>
<evidence type="ECO:0000256" key="1">
    <source>
        <dbReference type="SAM" id="Phobius"/>
    </source>
</evidence>
<dbReference type="InterPro" id="IPR047204">
    <property type="entry name" value="RMP1_RBD"/>
</dbReference>
<evidence type="ECO:0000313" key="4">
    <source>
        <dbReference type="Proteomes" id="UP000002036"/>
    </source>
</evidence>
<feature type="domain" description="RNase MRP protein 1 RNA binding" evidence="2">
    <location>
        <begin position="20"/>
        <end position="107"/>
    </location>
</feature>
<dbReference type="EMBL" id="CU928171">
    <property type="protein sequence ID" value="CAR25097.1"/>
    <property type="molecule type" value="Genomic_DNA"/>
</dbReference>
<keyword evidence="1" id="KW-1133">Transmembrane helix</keyword>
<feature type="transmembrane region" description="Helical" evidence="1">
    <location>
        <begin position="82"/>
        <end position="106"/>
    </location>
</feature>
<dbReference type="InterPro" id="IPR047205">
    <property type="entry name" value="RMP1"/>
</dbReference>
<dbReference type="GO" id="GO:0042134">
    <property type="term" value="F:rRNA primary transcript binding"/>
    <property type="evidence" value="ECO:0007669"/>
    <property type="project" value="InterPro"/>
</dbReference>
<dbReference type="STRING" id="559295.C5DMT6"/>
<dbReference type="OMA" id="VIPRCYI"/>
<dbReference type="PANTHER" id="PTHR37792:SF1">
    <property type="entry name" value="RIBONUCLEASE MRP PROTEIN SUBUNIT RMP1"/>
    <property type="match status" value="1"/>
</dbReference>
<evidence type="ECO:0000259" key="2">
    <source>
        <dbReference type="Pfam" id="PF20945"/>
    </source>
</evidence>
<dbReference type="CDD" id="cd22573">
    <property type="entry name" value="RMP1_RBD"/>
    <property type="match status" value="1"/>
</dbReference>
<name>C5DMT6_LACTC</name>
<dbReference type="eggNOG" id="ENOG502S2QW">
    <property type="taxonomic scope" value="Eukaryota"/>
</dbReference>
<keyword evidence="4" id="KW-1185">Reference proteome</keyword>
<dbReference type="GO" id="GO:0000466">
    <property type="term" value="P:maturation of 5.8S rRNA from tricistronic rRNA transcript (SSU-rRNA, 5.8S rRNA, LSU-rRNA)"/>
    <property type="evidence" value="ECO:0007669"/>
    <property type="project" value="TreeGrafter"/>
</dbReference>
<reference evidence="3 4" key="1">
    <citation type="journal article" date="2009" name="Genome Res.">
        <title>Comparative genomics of protoploid Saccharomycetaceae.</title>
        <authorList>
            <consortium name="The Genolevures Consortium"/>
            <person name="Souciet J.-L."/>
            <person name="Dujon B."/>
            <person name="Gaillardin C."/>
            <person name="Johnston M."/>
            <person name="Baret P.V."/>
            <person name="Cliften P."/>
            <person name="Sherman D.J."/>
            <person name="Weissenbach J."/>
            <person name="Westhof E."/>
            <person name="Wincker P."/>
            <person name="Jubin C."/>
            <person name="Poulain J."/>
            <person name="Barbe V."/>
            <person name="Segurens B."/>
            <person name="Artiguenave F."/>
            <person name="Anthouard V."/>
            <person name="Vacherie B."/>
            <person name="Val M.-E."/>
            <person name="Fulton R.S."/>
            <person name="Minx P."/>
            <person name="Wilson R."/>
            <person name="Durrens P."/>
            <person name="Jean G."/>
            <person name="Marck C."/>
            <person name="Martin T."/>
            <person name="Nikolski M."/>
            <person name="Rolland T."/>
            <person name="Seret M.-L."/>
            <person name="Casaregola S."/>
            <person name="Despons L."/>
            <person name="Fairhead C."/>
            <person name="Fischer G."/>
            <person name="Lafontaine I."/>
            <person name="Leh V."/>
            <person name="Lemaire M."/>
            <person name="de Montigny J."/>
            <person name="Neuveglise C."/>
            <person name="Thierry A."/>
            <person name="Blanc-Lenfle I."/>
            <person name="Bleykasten C."/>
            <person name="Diffels J."/>
            <person name="Fritsch E."/>
            <person name="Frangeul L."/>
            <person name="Goeffon A."/>
            <person name="Jauniaux N."/>
            <person name="Kachouri-Lafond R."/>
            <person name="Payen C."/>
            <person name="Potier S."/>
            <person name="Pribylova L."/>
            <person name="Ozanne C."/>
            <person name="Richard G.-F."/>
            <person name="Sacerdot C."/>
            <person name="Straub M.-L."/>
            <person name="Talla E."/>
        </authorList>
    </citation>
    <scope>NUCLEOTIDE SEQUENCE [LARGE SCALE GENOMIC DNA]</scope>
    <source>
        <strain evidence="4">ATCC 56472 / CBS 6340 / NRRL Y-8284</strain>
    </source>
</reference>
<organism evidence="3 4">
    <name type="scientific">Lachancea thermotolerans (strain ATCC 56472 / CBS 6340 / NRRL Y-8284)</name>
    <name type="common">Yeast</name>
    <name type="synonym">Kluyveromyces thermotolerans</name>
    <dbReference type="NCBI Taxonomy" id="559295"/>
    <lineage>
        <taxon>Eukaryota</taxon>
        <taxon>Fungi</taxon>
        <taxon>Dikarya</taxon>
        <taxon>Ascomycota</taxon>
        <taxon>Saccharomycotina</taxon>
        <taxon>Saccharomycetes</taxon>
        <taxon>Saccharomycetales</taxon>
        <taxon>Saccharomycetaceae</taxon>
        <taxon>Lachancea</taxon>
    </lineage>
</organism>
<keyword evidence="1" id="KW-0812">Transmembrane</keyword>
<dbReference type="FunCoup" id="C5DMT6">
    <property type="interactions" value="91"/>
</dbReference>
<accession>C5DMT6</accession>
<dbReference type="AlphaFoldDB" id="C5DMT6"/>
<dbReference type="KEGG" id="lth:KLTH0G11506g"/>
<gene>
    <name evidence="3" type="ordered locus">KLTH0G11506g</name>
</gene>
<evidence type="ECO:0000313" key="3">
    <source>
        <dbReference type="EMBL" id="CAR25097.1"/>
    </source>
</evidence>
<dbReference type="OrthoDB" id="5414547at2759"/>
<keyword evidence="1" id="KW-0472">Membrane</keyword>
<dbReference type="GO" id="GO:0000172">
    <property type="term" value="C:ribonuclease MRP complex"/>
    <property type="evidence" value="ECO:0007669"/>
    <property type="project" value="InterPro"/>
</dbReference>
<dbReference type="GO" id="GO:0000294">
    <property type="term" value="P:nuclear-transcribed mRNA catabolic process, RNase MRP-dependent"/>
    <property type="evidence" value="ECO:0007669"/>
    <property type="project" value="TreeGrafter"/>
</dbReference>
<dbReference type="GeneID" id="8293813"/>